<dbReference type="InterPro" id="IPR003870">
    <property type="entry name" value="DUF222"/>
</dbReference>
<dbReference type="InterPro" id="IPR003615">
    <property type="entry name" value="HNH_nuc"/>
</dbReference>
<name>A0ABP8P4F6_9MICO</name>
<evidence type="ECO:0000259" key="2">
    <source>
        <dbReference type="SMART" id="SM00507"/>
    </source>
</evidence>
<keyword evidence="3" id="KW-0378">Hydrolase</keyword>
<reference evidence="4" key="1">
    <citation type="journal article" date="2019" name="Int. J. Syst. Evol. Microbiol.">
        <title>The Global Catalogue of Microorganisms (GCM) 10K type strain sequencing project: providing services to taxonomists for standard genome sequencing and annotation.</title>
        <authorList>
            <consortium name="The Broad Institute Genomics Platform"/>
            <consortium name="The Broad Institute Genome Sequencing Center for Infectious Disease"/>
            <person name="Wu L."/>
            <person name="Ma J."/>
        </authorList>
    </citation>
    <scope>NUCLEOTIDE SEQUENCE [LARGE SCALE GENOMIC DNA]</scope>
    <source>
        <strain evidence="4">JCM 17839</strain>
    </source>
</reference>
<dbReference type="Proteomes" id="UP001500731">
    <property type="component" value="Unassembled WGS sequence"/>
</dbReference>
<dbReference type="RefSeq" id="WP_345184366.1">
    <property type="nucleotide sequence ID" value="NZ_BAABGP010000004.1"/>
</dbReference>
<feature type="region of interest" description="Disordered" evidence="1">
    <location>
        <begin position="256"/>
        <end position="307"/>
    </location>
</feature>
<feature type="domain" description="HNH nuclease" evidence="2">
    <location>
        <begin position="400"/>
        <end position="452"/>
    </location>
</feature>
<dbReference type="EMBL" id="BAABGP010000004">
    <property type="protein sequence ID" value="GAA4480279.1"/>
    <property type="molecule type" value="Genomic_DNA"/>
</dbReference>
<keyword evidence="4" id="KW-1185">Reference proteome</keyword>
<evidence type="ECO:0000313" key="3">
    <source>
        <dbReference type="EMBL" id="GAA4480279.1"/>
    </source>
</evidence>
<dbReference type="Gene3D" id="1.10.30.50">
    <property type="match status" value="1"/>
</dbReference>
<dbReference type="CDD" id="cd00085">
    <property type="entry name" value="HNHc"/>
    <property type="match status" value="1"/>
</dbReference>
<dbReference type="SMART" id="SM00507">
    <property type="entry name" value="HNHc"/>
    <property type="match status" value="1"/>
</dbReference>
<evidence type="ECO:0000313" key="4">
    <source>
        <dbReference type="Proteomes" id="UP001500731"/>
    </source>
</evidence>
<dbReference type="Pfam" id="PF02720">
    <property type="entry name" value="DUF222"/>
    <property type="match status" value="1"/>
</dbReference>
<sequence length="508" mass="54051">MATITNDLLERLDLLLQEACASSEMETSFDGSSAPDLVRLMLTAGQVQRRLDAIVAVTTGAVQDRDHRLSDERVSTAAGCRDVTELLRRALRVDTGTARRYVHAARAVHRDVQLSTGEPLPAKFEAMRAALRDGVVSVTGLLAAVGPVERAGNRIGSAEREAVDRILADAARGLDQADEQGRPGPAPSTDELADIARALMLVLDPDGAEPDDDAADRGRSFRIGRLNRGLHPVSGGLLPEVAGQLQRLLDALNNPAASGSPSMTGKVAFGPDDGEVGSPDEGREPDDGVEPGDPDALPDPEDFRTPAQRNHDNLAAILGVAAASGGMPELGGAAPTLVVSVSAEDYAVGTGRAVIEGTRDDVPLGVARHIACAGGIQRVLFDEHGQIVSIGTTARIFNAAQRRAITLRDRECVIPGCHIPATWCELHHVREWADGGPTHTSNGVALCWNHHRTLETSGWHIRMRQGVPEIRGPHWWDPYARWHRPRTHAGAGHGARRMLADALAPPGG</sequence>
<proteinExistence type="predicted"/>
<keyword evidence="3" id="KW-0255">Endonuclease</keyword>
<gene>
    <name evidence="3" type="ORF">GCM10023171_06870</name>
</gene>
<keyword evidence="3" id="KW-0540">Nuclease</keyword>
<protein>
    <submittedName>
        <fullName evidence="3">HNH endonuclease signature motif containing protein</fullName>
    </submittedName>
</protein>
<comment type="caution">
    <text evidence="3">The sequence shown here is derived from an EMBL/GenBank/DDBJ whole genome shotgun (WGS) entry which is preliminary data.</text>
</comment>
<dbReference type="GO" id="GO:0004519">
    <property type="term" value="F:endonuclease activity"/>
    <property type="evidence" value="ECO:0007669"/>
    <property type="project" value="UniProtKB-KW"/>
</dbReference>
<evidence type="ECO:0000256" key="1">
    <source>
        <dbReference type="SAM" id="MobiDB-lite"/>
    </source>
</evidence>
<accession>A0ABP8P4F6</accession>
<feature type="compositionally biased region" description="Acidic residues" evidence="1">
    <location>
        <begin position="287"/>
        <end position="300"/>
    </location>
</feature>
<organism evidence="3 4">
    <name type="scientific">Microbacterium panaciterrae</name>
    <dbReference type="NCBI Taxonomy" id="985759"/>
    <lineage>
        <taxon>Bacteria</taxon>
        <taxon>Bacillati</taxon>
        <taxon>Actinomycetota</taxon>
        <taxon>Actinomycetes</taxon>
        <taxon>Micrococcales</taxon>
        <taxon>Microbacteriaceae</taxon>
        <taxon>Microbacterium</taxon>
    </lineage>
</organism>